<feature type="compositionally biased region" description="Basic and acidic residues" evidence="2">
    <location>
        <begin position="169"/>
        <end position="225"/>
    </location>
</feature>
<gene>
    <name evidence="4" type="primary">nusB</name>
    <name evidence="4" type="ordered locus">PSMK_00400</name>
</gene>
<keyword evidence="5" id="KW-1185">Reference proteome</keyword>
<accession>I0IAB1</accession>
<evidence type="ECO:0000313" key="5">
    <source>
        <dbReference type="Proteomes" id="UP000007881"/>
    </source>
</evidence>
<proteinExistence type="predicted"/>
<dbReference type="eggNOG" id="COG0781">
    <property type="taxonomic scope" value="Bacteria"/>
</dbReference>
<organism evidence="4 5">
    <name type="scientific">Phycisphaera mikurensis (strain NBRC 102666 / KCTC 22515 / FYK2301M01)</name>
    <dbReference type="NCBI Taxonomy" id="1142394"/>
    <lineage>
        <taxon>Bacteria</taxon>
        <taxon>Pseudomonadati</taxon>
        <taxon>Planctomycetota</taxon>
        <taxon>Phycisphaerae</taxon>
        <taxon>Phycisphaerales</taxon>
        <taxon>Phycisphaeraceae</taxon>
        <taxon>Phycisphaera</taxon>
    </lineage>
</organism>
<evidence type="ECO:0000259" key="3">
    <source>
        <dbReference type="Pfam" id="PF01029"/>
    </source>
</evidence>
<evidence type="ECO:0000313" key="4">
    <source>
        <dbReference type="EMBL" id="BAM02199.1"/>
    </source>
</evidence>
<dbReference type="InterPro" id="IPR006027">
    <property type="entry name" value="NusB_RsmB_TIM44"/>
</dbReference>
<dbReference type="GO" id="GO:0006355">
    <property type="term" value="P:regulation of DNA-templated transcription"/>
    <property type="evidence" value="ECO:0007669"/>
    <property type="project" value="InterPro"/>
</dbReference>
<dbReference type="AlphaFoldDB" id="I0IAB1"/>
<feature type="compositionally biased region" description="Low complexity" evidence="2">
    <location>
        <begin position="145"/>
        <end position="154"/>
    </location>
</feature>
<dbReference type="InterPro" id="IPR035926">
    <property type="entry name" value="NusB-like_sf"/>
</dbReference>
<feature type="region of interest" description="Disordered" evidence="2">
    <location>
        <begin position="145"/>
        <end position="244"/>
    </location>
</feature>
<dbReference type="Pfam" id="PF01029">
    <property type="entry name" value="NusB"/>
    <property type="match status" value="1"/>
</dbReference>
<dbReference type="HOGENOM" id="CLU_1137220_0_0_0"/>
<protein>
    <submittedName>
        <fullName evidence="4">Putative transcription antitermination protein NusB</fullName>
    </submittedName>
</protein>
<dbReference type="KEGG" id="phm:PSMK_00400"/>
<dbReference type="GO" id="GO:0003723">
    <property type="term" value="F:RNA binding"/>
    <property type="evidence" value="ECO:0007669"/>
    <property type="project" value="UniProtKB-KW"/>
</dbReference>
<evidence type="ECO:0000256" key="2">
    <source>
        <dbReference type="SAM" id="MobiDB-lite"/>
    </source>
</evidence>
<dbReference type="EMBL" id="AP012338">
    <property type="protein sequence ID" value="BAM02199.1"/>
    <property type="molecule type" value="Genomic_DNA"/>
</dbReference>
<feature type="compositionally biased region" description="Low complexity" evidence="2">
    <location>
        <begin position="230"/>
        <end position="244"/>
    </location>
</feature>
<dbReference type="STRING" id="1142394.PSMK_00400"/>
<sequence>MDPGSVRRLAVQALYLLGTEPDAPAARLLEALDEPFDDEDEPDGHAEQTDAAKEAAVALALAAWAGHQAADAAVVAQVPAWPTLRQPPVDRAILRLAHHELATRRAPPAVVLDEAVELAKAFGEDRTPGFVNAVLDAIARGASPGAAAAGDAAGPVRRGEKPPPAGAAEARRGQRERFRQRKAEMAAKVGPKRDAQELREERERQAAEAEARRAEPPAERGRDADPGPDAPADPWSAAAARRDA</sequence>
<feature type="domain" description="NusB/RsmB/TIM44" evidence="3">
    <location>
        <begin position="6"/>
        <end position="140"/>
    </location>
</feature>
<dbReference type="Proteomes" id="UP000007881">
    <property type="component" value="Chromosome"/>
</dbReference>
<keyword evidence="1" id="KW-0694">RNA-binding</keyword>
<name>I0IAB1_PHYMF</name>
<reference evidence="4 5" key="1">
    <citation type="submission" date="2012-02" db="EMBL/GenBank/DDBJ databases">
        <title>Complete genome sequence of Phycisphaera mikurensis NBRC 102666.</title>
        <authorList>
            <person name="Ankai A."/>
            <person name="Hosoyama A."/>
            <person name="Terui Y."/>
            <person name="Sekine M."/>
            <person name="Fukai R."/>
            <person name="Kato Y."/>
            <person name="Nakamura S."/>
            <person name="Yamada-Narita S."/>
            <person name="Kawakoshi A."/>
            <person name="Fukunaga Y."/>
            <person name="Yamazaki S."/>
            <person name="Fujita N."/>
        </authorList>
    </citation>
    <scope>NUCLEOTIDE SEQUENCE [LARGE SCALE GENOMIC DNA]</scope>
    <source>
        <strain evidence="5">NBRC 102666 / KCTC 22515 / FYK2301M01</strain>
    </source>
</reference>
<dbReference type="SUPFAM" id="SSF48013">
    <property type="entry name" value="NusB-like"/>
    <property type="match status" value="1"/>
</dbReference>
<dbReference type="Gene3D" id="1.10.940.10">
    <property type="entry name" value="NusB-like"/>
    <property type="match status" value="1"/>
</dbReference>
<evidence type="ECO:0000256" key="1">
    <source>
        <dbReference type="ARBA" id="ARBA00022884"/>
    </source>
</evidence>